<evidence type="ECO:0000313" key="8">
    <source>
        <dbReference type="Proteomes" id="UP000015100"/>
    </source>
</evidence>
<feature type="region of interest" description="Disordered" evidence="4">
    <location>
        <begin position="31"/>
        <end position="53"/>
    </location>
</feature>
<dbReference type="InterPro" id="IPR006169">
    <property type="entry name" value="GTP1_OBG_dom"/>
</dbReference>
<dbReference type="Pfam" id="PF01018">
    <property type="entry name" value="GTP1_OBG"/>
    <property type="match status" value="2"/>
</dbReference>
<reference evidence="7 8" key="1">
    <citation type="journal article" date="2013" name="PLoS Genet.">
        <title>Genomic mechanisms accounting for the adaptation to parasitism in nematode-trapping fungi.</title>
        <authorList>
            <person name="Meerupati T."/>
            <person name="Andersson K.M."/>
            <person name="Friman E."/>
            <person name="Kumar D."/>
            <person name="Tunlid A."/>
            <person name="Ahren D."/>
        </authorList>
    </citation>
    <scope>NUCLEOTIDE SEQUENCE [LARGE SCALE GENOMIC DNA]</scope>
    <source>
        <strain evidence="7 8">CBS 200.50</strain>
    </source>
</reference>
<dbReference type="STRING" id="1284197.S8ARG2"/>
<keyword evidence="1" id="KW-0547">Nucleotide-binding</keyword>
<accession>S8ARG2</accession>
<feature type="domain" description="Obg" evidence="6">
    <location>
        <begin position="90"/>
        <end position="402"/>
    </location>
</feature>
<dbReference type="InterPro" id="IPR006073">
    <property type="entry name" value="GTP-bd"/>
</dbReference>
<evidence type="ECO:0000256" key="1">
    <source>
        <dbReference type="ARBA" id="ARBA00022741"/>
    </source>
</evidence>
<keyword evidence="3" id="KW-0175">Coiled coil</keyword>
<gene>
    <name evidence="7" type="ORF">H072_471</name>
</gene>
<dbReference type="GO" id="GO:0005525">
    <property type="term" value="F:GTP binding"/>
    <property type="evidence" value="ECO:0007669"/>
    <property type="project" value="UniProtKB-KW"/>
</dbReference>
<evidence type="ECO:0000313" key="7">
    <source>
        <dbReference type="EMBL" id="EPS45570.1"/>
    </source>
</evidence>
<dbReference type="EMBL" id="AQGS01000013">
    <property type="protein sequence ID" value="EPS45570.1"/>
    <property type="molecule type" value="Genomic_DNA"/>
</dbReference>
<dbReference type="eggNOG" id="KOG1489">
    <property type="taxonomic scope" value="Eukaryota"/>
</dbReference>
<feature type="region of interest" description="Disordered" evidence="4">
    <location>
        <begin position="318"/>
        <end position="352"/>
    </location>
</feature>
<dbReference type="HOGENOM" id="CLU_011747_2_6_1"/>
<keyword evidence="8" id="KW-1185">Reference proteome</keyword>
<dbReference type="OrthoDB" id="347018at2759"/>
<dbReference type="AlphaFoldDB" id="S8ARG2"/>
<protein>
    <recommendedName>
        <fullName evidence="9">Obg domain-containing protein</fullName>
    </recommendedName>
</protein>
<feature type="coiled-coil region" evidence="3">
    <location>
        <begin position="522"/>
        <end position="557"/>
    </location>
</feature>
<dbReference type="PANTHER" id="PTHR11702">
    <property type="entry name" value="DEVELOPMENTALLY REGULATED GTP-BINDING PROTEIN-RELATED"/>
    <property type="match status" value="1"/>
</dbReference>
<evidence type="ECO:0008006" key="9">
    <source>
        <dbReference type="Google" id="ProtNLM"/>
    </source>
</evidence>
<dbReference type="PROSITE" id="PS51883">
    <property type="entry name" value="OBG"/>
    <property type="match status" value="1"/>
</dbReference>
<evidence type="ECO:0000259" key="5">
    <source>
        <dbReference type="PROSITE" id="PS51710"/>
    </source>
</evidence>
<dbReference type="GO" id="GO:0003924">
    <property type="term" value="F:GTPase activity"/>
    <property type="evidence" value="ECO:0007669"/>
    <property type="project" value="InterPro"/>
</dbReference>
<feature type="compositionally biased region" description="Acidic residues" evidence="4">
    <location>
        <begin position="225"/>
        <end position="239"/>
    </location>
</feature>
<dbReference type="Gene3D" id="3.40.50.300">
    <property type="entry name" value="P-loop containing nucleotide triphosphate hydrolases"/>
    <property type="match status" value="1"/>
</dbReference>
<dbReference type="SUPFAM" id="SSF52540">
    <property type="entry name" value="P-loop containing nucleoside triphosphate hydrolases"/>
    <property type="match status" value="1"/>
</dbReference>
<keyword evidence="2" id="KW-0342">GTP-binding</keyword>
<feature type="compositionally biased region" description="Acidic residues" evidence="4">
    <location>
        <begin position="203"/>
        <end position="212"/>
    </location>
</feature>
<dbReference type="Pfam" id="PF01926">
    <property type="entry name" value="MMR_HSR1"/>
    <property type="match status" value="1"/>
</dbReference>
<sequence>MSTPLFLPFLYPAIPARTLSRILTRCRHSRPTIDRTNHTHHHHHRTHELQRRLKTSLTQAEARHLLDTELENIASPPPPPTHLTTDHRIPSFLDTLTLTLTSGGGGNGCVSFLREKFVSHGPPNGGDGGDGGDVYITIDEQAGSLHKLSRLRVVKAGRGSNGLGGARNGARGEDVVVKVPRGTVVRVLERGIDGKMGMQGMREEEEDDDDEGGMGNYNNGNNEEYGSEEGGYEGEEGEDGGLIVKNAHDGRTDTDPMEILEKKKKRKKRVPRRFARSNVDDPESEYIHYPLSLASNLDSPHWPPRKPVRRGVEQPDVFKLDFSDGPEPQKQQQQSEIYDEGGEGGGYTKERKRRMEPILLLKGGAGGYGNPNFITKEVRRPMWATKGARGSTMKIRLELKLLADVGLVGRPNVGKSSLLRCVTGSRAQVGNWAFTTLKPNMGTVILDGGLGTGDVLSGYEDQEAGRERFTIADIPGLVKDAGENRGLGWDFLRHVERARGLVFVVDLGFDPVRQVEGLWRDIEEYEKMREVERREAAEEERRLREEEKWRREAEEEDHGIIVKLTEEEDAGQLVVEEGISAKPWMVVGNKADLEGAERRFMKLREYLNKLEEQGKVKQPIGCIAVSALKAGRWTEGEYEKEAGVWRGVIQWFRSLVN</sequence>
<dbReference type="InterPro" id="IPR045086">
    <property type="entry name" value="OBG_GTPase"/>
</dbReference>
<dbReference type="Proteomes" id="UP000015100">
    <property type="component" value="Unassembled WGS sequence"/>
</dbReference>
<dbReference type="SUPFAM" id="SSF82051">
    <property type="entry name" value="Obg GTP-binding protein N-terminal domain"/>
    <property type="match status" value="2"/>
</dbReference>
<evidence type="ECO:0000259" key="6">
    <source>
        <dbReference type="PROSITE" id="PS51883"/>
    </source>
</evidence>
<proteinExistence type="predicted"/>
<evidence type="ECO:0000256" key="3">
    <source>
        <dbReference type="SAM" id="Coils"/>
    </source>
</evidence>
<dbReference type="GO" id="GO:0042254">
    <property type="term" value="P:ribosome biogenesis"/>
    <property type="evidence" value="ECO:0007669"/>
    <property type="project" value="UniProtKB-UniRule"/>
</dbReference>
<dbReference type="InterPro" id="IPR027417">
    <property type="entry name" value="P-loop_NTPase"/>
</dbReference>
<dbReference type="OMA" id="VGEWAFT"/>
<evidence type="ECO:0000256" key="4">
    <source>
        <dbReference type="SAM" id="MobiDB-lite"/>
    </source>
</evidence>
<name>S8ARG2_DACHA</name>
<dbReference type="Gene3D" id="2.70.210.12">
    <property type="entry name" value="GTP1/OBG domain"/>
    <property type="match status" value="2"/>
</dbReference>
<dbReference type="GO" id="GO:0005739">
    <property type="term" value="C:mitochondrion"/>
    <property type="evidence" value="ECO:0007669"/>
    <property type="project" value="TreeGrafter"/>
</dbReference>
<dbReference type="InterPro" id="IPR031167">
    <property type="entry name" value="G_OBG"/>
</dbReference>
<dbReference type="PRINTS" id="PR00326">
    <property type="entry name" value="GTP1OBG"/>
</dbReference>
<feature type="domain" description="OBG-type G" evidence="5">
    <location>
        <begin position="403"/>
        <end position="657"/>
    </location>
</feature>
<dbReference type="InterPro" id="IPR036726">
    <property type="entry name" value="GTP1_OBG_dom_sf"/>
</dbReference>
<dbReference type="PROSITE" id="PS51710">
    <property type="entry name" value="G_OBG"/>
    <property type="match status" value="1"/>
</dbReference>
<comment type="caution">
    <text evidence="7">The sequence shown here is derived from an EMBL/GenBank/DDBJ whole genome shotgun (WGS) entry which is preliminary data.</text>
</comment>
<reference evidence="8" key="2">
    <citation type="submission" date="2013-04" db="EMBL/GenBank/DDBJ databases">
        <title>Genomic mechanisms accounting for the adaptation to parasitism in nematode-trapping fungi.</title>
        <authorList>
            <person name="Ahren D.G."/>
        </authorList>
    </citation>
    <scope>NUCLEOTIDE SEQUENCE [LARGE SCALE GENOMIC DNA]</scope>
    <source>
        <strain evidence="8">CBS 200.50</strain>
    </source>
</reference>
<feature type="compositionally biased region" description="Basic residues" evidence="4">
    <location>
        <begin position="262"/>
        <end position="275"/>
    </location>
</feature>
<evidence type="ECO:0000256" key="2">
    <source>
        <dbReference type="ARBA" id="ARBA00023134"/>
    </source>
</evidence>
<dbReference type="PANTHER" id="PTHR11702:SF31">
    <property type="entry name" value="MITOCHONDRIAL RIBOSOME-ASSOCIATED GTPASE 2"/>
    <property type="match status" value="1"/>
</dbReference>
<organism evidence="7 8">
    <name type="scientific">Dactylellina haptotyla (strain CBS 200.50)</name>
    <name type="common">Nematode-trapping fungus</name>
    <name type="synonym">Monacrosporium haptotylum</name>
    <dbReference type="NCBI Taxonomy" id="1284197"/>
    <lineage>
        <taxon>Eukaryota</taxon>
        <taxon>Fungi</taxon>
        <taxon>Dikarya</taxon>
        <taxon>Ascomycota</taxon>
        <taxon>Pezizomycotina</taxon>
        <taxon>Orbiliomycetes</taxon>
        <taxon>Orbiliales</taxon>
        <taxon>Orbiliaceae</taxon>
        <taxon>Dactylellina</taxon>
    </lineage>
</organism>
<feature type="region of interest" description="Disordered" evidence="4">
    <location>
        <begin position="197"/>
        <end position="277"/>
    </location>
</feature>